<dbReference type="PANTHER" id="PTHR46124:SF2">
    <property type="entry name" value="D-AMINOACYL-TRNA DEACYLASE"/>
    <property type="match status" value="1"/>
</dbReference>
<dbReference type="AlphaFoldDB" id="A0A918WPW8"/>
<feature type="binding site" evidence="4">
    <location>
        <position position="7"/>
    </location>
    <ligand>
        <name>a divalent metal cation</name>
        <dbReference type="ChEBI" id="CHEBI:60240"/>
        <label>1</label>
    </ligand>
</feature>
<comment type="caution">
    <text evidence="5">The sequence shown here is derived from an EMBL/GenBank/DDBJ whole genome shotgun (WGS) entry which is preliminary data.</text>
</comment>
<accession>A0A918WPW8</accession>
<dbReference type="SUPFAM" id="SSF51556">
    <property type="entry name" value="Metallo-dependent hydrolases"/>
    <property type="match status" value="1"/>
</dbReference>
<evidence type="ECO:0000256" key="4">
    <source>
        <dbReference type="PIRSR" id="PIRSR005902-1"/>
    </source>
</evidence>
<proteinExistence type="inferred from homology"/>
<sequence>MTDSHCHLASHKFPASEIPELIARAKEAGVYRMVTLATDEEDIPRNVAIAETYPEVFACVGIHPCDVHLTRDDFEEVVRPHLCNPRVAAIGETGLDYYHPAPEGWTEEDYHARQRDFLRRHFELAKESGLNLVIHTRDRSGTASFDDALAIYGDYSSSVQAVFHCFPGPTELAERVLAAGALLSFTGVATFKNAQICLDAARAVPLDRMMVETDSPYLAPVPNRGQRCEPAFVAHTAQRIAEAKAIPLAELVETTDKVCESVFRFEK</sequence>
<dbReference type="PIRSF" id="PIRSF005902">
    <property type="entry name" value="DNase_TatD"/>
    <property type="match status" value="1"/>
</dbReference>
<dbReference type="InterPro" id="IPR032466">
    <property type="entry name" value="Metal_Hydrolase"/>
</dbReference>
<dbReference type="InterPro" id="IPR001130">
    <property type="entry name" value="TatD-like"/>
</dbReference>
<dbReference type="RefSeq" id="WP_189573991.1">
    <property type="nucleotide sequence ID" value="NZ_BMXI01000021.1"/>
</dbReference>
<comment type="similarity">
    <text evidence="1">Belongs to the metallo-dependent hydrolases superfamily. TatD-type hydrolase family.</text>
</comment>
<feature type="binding site" evidence="4">
    <location>
        <position position="135"/>
    </location>
    <ligand>
        <name>a divalent metal cation</name>
        <dbReference type="ChEBI" id="CHEBI:60240"/>
        <label>2</label>
    </ligand>
</feature>
<dbReference type="InterPro" id="IPR015991">
    <property type="entry name" value="TatD/YcfH-like"/>
</dbReference>
<protein>
    <submittedName>
        <fullName evidence="5">TatD family hydrolase</fullName>
    </submittedName>
</protein>
<dbReference type="NCBIfam" id="TIGR00010">
    <property type="entry name" value="YchF/TatD family DNA exonuclease"/>
    <property type="match status" value="1"/>
</dbReference>
<dbReference type="EMBL" id="BMXI01000021">
    <property type="protein sequence ID" value="GHC66607.1"/>
    <property type="molecule type" value="Genomic_DNA"/>
</dbReference>
<evidence type="ECO:0000313" key="6">
    <source>
        <dbReference type="Proteomes" id="UP000644507"/>
    </source>
</evidence>
<dbReference type="GO" id="GO:0016788">
    <property type="term" value="F:hydrolase activity, acting on ester bonds"/>
    <property type="evidence" value="ECO:0007669"/>
    <property type="project" value="InterPro"/>
</dbReference>
<dbReference type="GO" id="GO:0046872">
    <property type="term" value="F:metal ion binding"/>
    <property type="evidence" value="ECO:0007669"/>
    <property type="project" value="UniProtKB-KW"/>
</dbReference>
<keyword evidence="3 5" id="KW-0378">Hydrolase</keyword>
<dbReference type="Proteomes" id="UP000644507">
    <property type="component" value="Unassembled WGS sequence"/>
</dbReference>
<feature type="binding site" evidence="4">
    <location>
        <position position="5"/>
    </location>
    <ligand>
        <name>a divalent metal cation</name>
        <dbReference type="ChEBI" id="CHEBI:60240"/>
        <label>1</label>
    </ligand>
</feature>
<evidence type="ECO:0000256" key="1">
    <source>
        <dbReference type="ARBA" id="ARBA00009275"/>
    </source>
</evidence>
<feature type="binding site" evidence="4">
    <location>
        <position position="92"/>
    </location>
    <ligand>
        <name>a divalent metal cation</name>
        <dbReference type="ChEBI" id="CHEBI:60240"/>
        <label>1</label>
    </ligand>
</feature>
<organism evidence="5 6">
    <name type="scientific">Roseibacillus persicicus</name>
    <dbReference type="NCBI Taxonomy" id="454148"/>
    <lineage>
        <taxon>Bacteria</taxon>
        <taxon>Pseudomonadati</taxon>
        <taxon>Verrucomicrobiota</taxon>
        <taxon>Verrucomicrobiia</taxon>
        <taxon>Verrucomicrobiales</taxon>
        <taxon>Verrucomicrobiaceae</taxon>
        <taxon>Roseibacillus</taxon>
    </lineage>
</organism>
<dbReference type="Gene3D" id="3.20.20.140">
    <property type="entry name" value="Metal-dependent hydrolases"/>
    <property type="match status" value="1"/>
</dbReference>
<evidence type="ECO:0000256" key="3">
    <source>
        <dbReference type="ARBA" id="ARBA00022801"/>
    </source>
</evidence>
<dbReference type="FunFam" id="3.20.20.140:FF:000005">
    <property type="entry name" value="TatD family hydrolase"/>
    <property type="match status" value="1"/>
</dbReference>
<evidence type="ECO:0000313" key="5">
    <source>
        <dbReference type="EMBL" id="GHC66607.1"/>
    </source>
</evidence>
<dbReference type="GO" id="GO:0004536">
    <property type="term" value="F:DNA nuclease activity"/>
    <property type="evidence" value="ECO:0007669"/>
    <property type="project" value="InterPro"/>
</dbReference>
<reference evidence="5" key="1">
    <citation type="journal article" date="2014" name="Int. J. Syst. Evol. Microbiol.">
        <title>Complete genome sequence of Corynebacterium casei LMG S-19264T (=DSM 44701T), isolated from a smear-ripened cheese.</title>
        <authorList>
            <consortium name="US DOE Joint Genome Institute (JGI-PGF)"/>
            <person name="Walter F."/>
            <person name="Albersmeier A."/>
            <person name="Kalinowski J."/>
            <person name="Ruckert C."/>
        </authorList>
    </citation>
    <scope>NUCLEOTIDE SEQUENCE</scope>
    <source>
        <strain evidence="5">KCTC 12988</strain>
    </source>
</reference>
<gene>
    <name evidence="5" type="ORF">GCM10007100_38170</name>
</gene>
<dbReference type="Pfam" id="PF01026">
    <property type="entry name" value="TatD_DNase"/>
    <property type="match status" value="1"/>
</dbReference>
<keyword evidence="6" id="KW-1185">Reference proteome</keyword>
<evidence type="ECO:0000256" key="2">
    <source>
        <dbReference type="ARBA" id="ARBA00022723"/>
    </source>
</evidence>
<dbReference type="CDD" id="cd01310">
    <property type="entry name" value="TatD_DNAse"/>
    <property type="match status" value="1"/>
</dbReference>
<feature type="binding site" evidence="4">
    <location>
        <position position="164"/>
    </location>
    <ligand>
        <name>a divalent metal cation</name>
        <dbReference type="ChEBI" id="CHEBI:60240"/>
        <label>2</label>
    </ligand>
</feature>
<dbReference type="PANTHER" id="PTHR46124">
    <property type="entry name" value="D-AMINOACYL-TRNA DEACYLASE"/>
    <property type="match status" value="1"/>
</dbReference>
<name>A0A918WPW8_9BACT</name>
<keyword evidence="2 4" id="KW-0479">Metal-binding</keyword>
<feature type="binding site" evidence="4">
    <location>
        <position position="214"/>
    </location>
    <ligand>
        <name>a divalent metal cation</name>
        <dbReference type="ChEBI" id="CHEBI:60240"/>
        <label>1</label>
    </ligand>
</feature>
<reference evidence="5" key="2">
    <citation type="submission" date="2020-09" db="EMBL/GenBank/DDBJ databases">
        <authorList>
            <person name="Sun Q."/>
            <person name="Kim S."/>
        </authorList>
    </citation>
    <scope>NUCLEOTIDE SEQUENCE</scope>
    <source>
        <strain evidence="5">KCTC 12988</strain>
    </source>
</reference>